<accession>A0A481ZE44</accession>
<gene>
    <name evidence="1" type="ORF">LCPAC403_04230</name>
</gene>
<evidence type="ECO:0000313" key="1">
    <source>
        <dbReference type="EMBL" id="QBK93289.1"/>
    </source>
</evidence>
<sequence length="150" mass="17813">MTSIVCSKNNKHLPVFCKYDVELIIFLDKRNSSLIVRERKDSEWYKLHEHSIPKEIKQYEDYNNPEYYEFTIYGCDCYAYNRCRDYFVKLDIDTKDELKLRTHPDFISYVDEIYQIDLEVVNVPDGKKLTMISVGNNLLVVMSDGDCELV</sequence>
<reference evidence="1" key="1">
    <citation type="journal article" date="2019" name="MBio">
        <title>Virus Genomes from Deep Sea Sediments Expand the Ocean Megavirome and Support Independent Origins of Viral Gigantism.</title>
        <authorList>
            <person name="Backstrom D."/>
            <person name="Yutin N."/>
            <person name="Jorgensen S.L."/>
            <person name="Dharamshi J."/>
            <person name="Homa F."/>
            <person name="Zaremba-Niedwiedzka K."/>
            <person name="Spang A."/>
            <person name="Wolf Y.I."/>
            <person name="Koonin E.V."/>
            <person name="Ettema T.J."/>
        </authorList>
    </citation>
    <scope>NUCLEOTIDE SEQUENCE</scope>
</reference>
<protein>
    <submittedName>
        <fullName evidence="1">Uncharacterized protein</fullName>
    </submittedName>
</protein>
<organism evidence="1">
    <name type="scientific">Pithovirus LCPAC403</name>
    <dbReference type="NCBI Taxonomy" id="2506596"/>
    <lineage>
        <taxon>Viruses</taxon>
        <taxon>Pithoviruses</taxon>
    </lineage>
</organism>
<dbReference type="EMBL" id="MK500593">
    <property type="protein sequence ID" value="QBK93289.1"/>
    <property type="molecule type" value="Genomic_DNA"/>
</dbReference>
<name>A0A481ZE44_9VIRU</name>
<proteinExistence type="predicted"/>